<dbReference type="InterPro" id="IPR050595">
    <property type="entry name" value="Bact_response_regulator"/>
</dbReference>
<dbReference type="PANTHER" id="PTHR44591:SF14">
    <property type="entry name" value="PROTEIN PILG"/>
    <property type="match status" value="1"/>
</dbReference>
<organism evidence="5 6">
    <name type="scientific">Desulfomonile tiedjei (strain ATCC 49306 / DSM 6799 / DCB-1)</name>
    <dbReference type="NCBI Taxonomy" id="706587"/>
    <lineage>
        <taxon>Bacteria</taxon>
        <taxon>Pseudomonadati</taxon>
        <taxon>Thermodesulfobacteriota</taxon>
        <taxon>Desulfomonilia</taxon>
        <taxon>Desulfomonilales</taxon>
        <taxon>Desulfomonilaceae</taxon>
        <taxon>Desulfomonile</taxon>
    </lineage>
</organism>
<dbReference type="Gene3D" id="3.40.50.2300">
    <property type="match status" value="1"/>
</dbReference>
<name>I4C747_DESTA</name>
<dbReference type="SMART" id="SM00448">
    <property type="entry name" value="REC"/>
    <property type="match status" value="1"/>
</dbReference>
<dbReference type="Pfam" id="PF00072">
    <property type="entry name" value="Response_reg"/>
    <property type="match status" value="1"/>
</dbReference>
<dbReference type="STRING" id="706587.Desti_2711"/>
<evidence type="ECO:0000256" key="2">
    <source>
        <dbReference type="ARBA" id="ARBA00023012"/>
    </source>
</evidence>
<dbReference type="GO" id="GO:0000160">
    <property type="term" value="P:phosphorelay signal transduction system"/>
    <property type="evidence" value="ECO:0007669"/>
    <property type="project" value="UniProtKB-KW"/>
</dbReference>
<dbReference type="InterPro" id="IPR011006">
    <property type="entry name" value="CheY-like_superfamily"/>
</dbReference>
<dbReference type="KEGG" id="dti:Desti_2711"/>
<evidence type="ECO:0000259" key="4">
    <source>
        <dbReference type="PROSITE" id="PS50110"/>
    </source>
</evidence>
<proteinExistence type="predicted"/>
<sequence>MEKFRVLIVDDEIDFVETIVKRLKDRGLDAVGATGGKEALELMEQKDFDVAVLDVKMPGMDGIETLREMKKRKPFMEVIMLTGHGSVESGIQGLQLGAYNYVMKPVPLNDLLKQMTQAYERKLIEEGRSR</sequence>
<evidence type="ECO:0000313" key="5">
    <source>
        <dbReference type="EMBL" id="AFM25388.1"/>
    </source>
</evidence>
<dbReference type="PROSITE" id="PS50110">
    <property type="entry name" value="RESPONSE_REGULATORY"/>
    <property type="match status" value="1"/>
</dbReference>
<keyword evidence="6" id="KW-1185">Reference proteome</keyword>
<dbReference type="HOGENOM" id="CLU_000445_69_8_7"/>
<feature type="domain" description="Response regulatory" evidence="4">
    <location>
        <begin position="5"/>
        <end position="119"/>
    </location>
</feature>
<dbReference type="OrthoDB" id="9800029at2"/>
<dbReference type="Proteomes" id="UP000006055">
    <property type="component" value="Chromosome"/>
</dbReference>
<dbReference type="InterPro" id="IPR001789">
    <property type="entry name" value="Sig_transdc_resp-reg_receiver"/>
</dbReference>
<dbReference type="EMBL" id="CP003360">
    <property type="protein sequence ID" value="AFM25388.1"/>
    <property type="molecule type" value="Genomic_DNA"/>
</dbReference>
<dbReference type="PANTHER" id="PTHR44591">
    <property type="entry name" value="STRESS RESPONSE REGULATOR PROTEIN 1"/>
    <property type="match status" value="1"/>
</dbReference>
<reference evidence="6" key="1">
    <citation type="submission" date="2012-06" db="EMBL/GenBank/DDBJ databases">
        <title>Complete sequence of chromosome of Desulfomonile tiedjei DSM 6799.</title>
        <authorList>
            <person name="Lucas S."/>
            <person name="Copeland A."/>
            <person name="Lapidus A."/>
            <person name="Glavina del Rio T."/>
            <person name="Dalin E."/>
            <person name="Tice H."/>
            <person name="Bruce D."/>
            <person name="Goodwin L."/>
            <person name="Pitluck S."/>
            <person name="Peters L."/>
            <person name="Ovchinnikova G."/>
            <person name="Zeytun A."/>
            <person name="Lu M."/>
            <person name="Kyrpides N."/>
            <person name="Mavromatis K."/>
            <person name="Ivanova N."/>
            <person name="Brettin T."/>
            <person name="Detter J.C."/>
            <person name="Han C."/>
            <person name="Larimer F."/>
            <person name="Land M."/>
            <person name="Hauser L."/>
            <person name="Markowitz V."/>
            <person name="Cheng J.-F."/>
            <person name="Hugenholtz P."/>
            <person name="Woyke T."/>
            <person name="Wu D."/>
            <person name="Spring S."/>
            <person name="Schroeder M."/>
            <person name="Brambilla E."/>
            <person name="Klenk H.-P."/>
            <person name="Eisen J.A."/>
        </authorList>
    </citation>
    <scope>NUCLEOTIDE SEQUENCE [LARGE SCALE GENOMIC DNA]</scope>
    <source>
        <strain evidence="6">ATCC 49306 / DSM 6799 / DCB-1</strain>
    </source>
</reference>
<dbReference type="RefSeq" id="WP_014810529.1">
    <property type="nucleotide sequence ID" value="NC_018025.1"/>
</dbReference>
<protein>
    <submittedName>
        <fullName evidence="5">Response regulator with CheY-like receiver, AAA-type ATPase, and DNA-binding domains</fullName>
    </submittedName>
</protein>
<dbReference type="eggNOG" id="COG2204">
    <property type="taxonomic scope" value="Bacteria"/>
</dbReference>
<dbReference type="GO" id="GO:0003677">
    <property type="term" value="F:DNA binding"/>
    <property type="evidence" value="ECO:0007669"/>
    <property type="project" value="UniProtKB-KW"/>
</dbReference>
<feature type="modified residue" description="4-aspartylphosphate" evidence="3">
    <location>
        <position position="54"/>
    </location>
</feature>
<keyword evidence="1 3" id="KW-0597">Phosphoprotein</keyword>
<keyword evidence="5" id="KW-0238">DNA-binding</keyword>
<accession>I4C747</accession>
<dbReference type="AlphaFoldDB" id="I4C747"/>
<evidence type="ECO:0000256" key="1">
    <source>
        <dbReference type="ARBA" id="ARBA00022553"/>
    </source>
</evidence>
<gene>
    <name evidence="5" type="ordered locus">Desti_2711</name>
</gene>
<evidence type="ECO:0000313" key="6">
    <source>
        <dbReference type="Proteomes" id="UP000006055"/>
    </source>
</evidence>
<keyword evidence="2" id="KW-0902">Two-component regulatory system</keyword>
<evidence type="ECO:0000256" key="3">
    <source>
        <dbReference type="PROSITE-ProRule" id="PRU00169"/>
    </source>
</evidence>
<dbReference type="SUPFAM" id="SSF52172">
    <property type="entry name" value="CheY-like"/>
    <property type="match status" value="1"/>
</dbReference>